<comment type="catalytic activity">
    <reaction evidence="7">
        <text>L-threonyl-[protein] + ATP = O-phospho-L-threonyl-[protein] + ADP + H(+)</text>
        <dbReference type="Rhea" id="RHEA:46608"/>
        <dbReference type="Rhea" id="RHEA-COMP:11060"/>
        <dbReference type="Rhea" id="RHEA-COMP:11605"/>
        <dbReference type="ChEBI" id="CHEBI:15378"/>
        <dbReference type="ChEBI" id="CHEBI:30013"/>
        <dbReference type="ChEBI" id="CHEBI:30616"/>
        <dbReference type="ChEBI" id="CHEBI:61977"/>
        <dbReference type="ChEBI" id="CHEBI:456216"/>
        <dbReference type="EC" id="2.7.11.1"/>
    </reaction>
</comment>
<dbReference type="PANTHER" id="PTHR47634:SF9">
    <property type="entry name" value="PROTEIN KINASE DOMAIN-CONTAINING PROTEIN-RELATED"/>
    <property type="match status" value="1"/>
</dbReference>
<evidence type="ECO:0000256" key="4">
    <source>
        <dbReference type="ARBA" id="ARBA00022741"/>
    </source>
</evidence>
<gene>
    <name evidence="10" type="ORF">I7I53_04462</name>
</gene>
<evidence type="ECO:0000256" key="7">
    <source>
        <dbReference type="ARBA" id="ARBA00047899"/>
    </source>
</evidence>
<dbReference type="Gene3D" id="3.30.200.20">
    <property type="entry name" value="Phosphorylase Kinase, domain 1"/>
    <property type="match status" value="1"/>
</dbReference>
<evidence type="ECO:0000259" key="9">
    <source>
        <dbReference type="PROSITE" id="PS50011"/>
    </source>
</evidence>
<keyword evidence="6" id="KW-0067">ATP-binding</keyword>
<dbReference type="InterPro" id="IPR011009">
    <property type="entry name" value="Kinase-like_dom_sf"/>
</dbReference>
<dbReference type="GO" id="GO:0004674">
    <property type="term" value="F:protein serine/threonine kinase activity"/>
    <property type="evidence" value="ECO:0007669"/>
    <property type="project" value="UniProtKB-KW"/>
</dbReference>
<dbReference type="GO" id="GO:0005524">
    <property type="term" value="F:ATP binding"/>
    <property type="evidence" value="ECO:0007669"/>
    <property type="project" value="UniProtKB-KW"/>
</dbReference>
<dbReference type="VEuPathDB" id="FungiDB:I7I53_04462"/>
<dbReference type="PANTHER" id="PTHR47634">
    <property type="entry name" value="PROTEIN KINASE DOMAIN-CONTAINING PROTEIN-RELATED"/>
    <property type="match status" value="1"/>
</dbReference>
<dbReference type="Proteomes" id="UP000663419">
    <property type="component" value="Chromosome 5"/>
</dbReference>
<dbReference type="GO" id="GO:0000245">
    <property type="term" value="P:spliceosomal complex assembly"/>
    <property type="evidence" value="ECO:0007669"/>
    <property type="project" value="TreeGrafter"/>
</dbReference>
<evidence type="ECO:0000313" key="10">
    <source>
        <dbReference type="EMBL" id="QSS56292.1"/>
    </source>
</evidence>
<dbReference type="Gene3D" id="1.10.510.10">
    <property type="entry name" value="Transferase(Phosphotransferase) domain 1"/>
    <property type="match status" value="1"/>
</dbReference>
<dbReference type="SUPFAM" id="SSF56112">
    <property type="entry name" value="Protein kinase-like (PK-like)"/>
    <property type="match status" value="1"/>
</dbReference>
<dbReference type="GO" id="GO:0050684">
    <property type="term" value="P:regulation of mRNA processing"/>
    <property type="evidence" value="ECO:0007669"/>
    <property type="project" value="TreeGrafter"/>
</dbReference>
<name>A0A8A1LVX9_AJEC8</name>
<proteinExistence type="predicted"/>
<keyword evidence="4" id="KW-0547">Nucleotide-binding</keyword>
<evidence type="ECO:0000256" key="1">
    <source>
        <dbReference type="ARBA" id="ARBA00012513"/>
    </source>
</evidence>
<reference evidence="10" key="1">
    <citation type="submission" date="2021-01" db="EMBL/GenBank/DDBJ databases">
        <title>Chromosome-level genome assembly of a human fungal pathogen reveals clustering of transcriptionally co-regulated genes.</title>
        <authorList>
            <person name="Voorhies M."/>
            <person name="Cohen S."/>
            <person name="Shea T.P."/>
            <person name="Petrus S."/>
            <person name="Munoz J.F."/>
            <person name="Poplawski S."/>
            <person name="Goldman W.E."/>
            <person name="Michael T."/>
            <person name="Cuomo C.A."/>
            <person name="Sil A."/>
            <person name="Beyhan S."/>
        </authorList>
    </citation>
    <scope>NUCLEOTIDE SEQUENCE</scope>
    <source>
        <strain evidence="10">H88</strain>
    </source>
</reference>
<protein>
    <recommendedName>
        <fullName evidence="1">non-specific serine/threonine protein kinase</fullName>
        <ecNumber evidence="1">2.7.11.1</ecNumber>
    </recommendedName>
</protein>
<evidence type="ECO:0000256" key="5">
    <source>
        <dbReference type="ARBA" id="ARBA00022777"/>
    </source>
</evidence>
<evidence type="ECO:0000256" key="8">
    <source>
        <dbReference type="ARBA" id="ARBA00048679"/>
    </source>
</evidence>
<dbReference type="AlphaFoldDB" id="A0A8A1LVX9"/>
<sequence>MRPSILFSSQASLRSLRRTFLSCSSPLHAQHAHLQPSCFTLPLFSNNNYSYTTMSSNMSSPLKFADTGFDIVDTSKKFEEETLPDYCPADYYPARIGQVLADRYQIVGKLGYGVASTVWLGRDIRESRYVSLKISTSGYSTQNNEINIYKQLESVALEIDHVGKTLYRQLYGSFNITAPHGTTHTCLVQQPLGLSMDQYLDLRHSGLLSTDLLKPMLRSLLIALDFVHIAGVVHTDVQSKNILFPVKDDAIFRNFEETELKQPAPRKILSDNHIIYMTRRIPLTPTVPILTDFGDARLISKTQPGEFIMPHHYRAPEAILNMEWNDKVDIWNIAVLLWDLVSPGHLFRARIVEDGIQEAIRIAEMIAIMGPPPKEYLERSEDCKVFWDENGKWKNLTPIPDITLESLAIDIQGEDKEGFLSFLRKILRWVPEERPTAGELVYDEWVLKGLGEKKWMK</sequence>
<keyword evidence="2" id="KW-0723">Serine/threonine-protein kinase</keyword>
<keyword evidence="5 10" id="KW-0418">Kinase</keyword>
<dbReference type="SMART" id="SM00220">
    <property type="entry name" value="S_TKc"/>
    <property type="match status" value="1"/>
</dbReference>
<dbReference type="EC" id="2.7.11.1" evidence="1"/>
<dbReference type="PROSITE" id="PS50011">
    <property type="entry name" value="PROTEIN_KINASE_DOM"/>
    <property type="match status" value="1"/>
</dbReference>
<feature type="domain" description="Protein kinase" evidence="9">
    <location>
        <begin position="104"/>
        <end position="446"/>
    </location>
</feature>
<dbReference type="InterPro" id="IPR051334">
    <property type="entry name" value="SRPK"/>
</dbReference>
<comment type="catalytic activity">
    <reaction evidence="8">
        <text>L-seryl-[protein] + ATP = O-phospho-L-seryl-[protein] + ADP + H(+)</text>
        <dbReference type="Rhea" id="RHEA:17989"/>
        <dbReference type="Rhea" id="RHEA-COMP:9863"/>
        <dbReference type="Rhea" id="RHEA-COMP:11604"/>
        <dbReference type="ChEBI" id="CHEBI:15378"/>
        <dbReference type="ChEBI" id="CHEBI:29999"/>
        <dbReference type="ChEBI" id="CHEBI:30616"/>
        <dbReference type="ChEBI" id="CHEBI:83421"/>
        <dbReference type="ChEBI" id="CHEBI:456216"/>
        <dbReference type="EC" id="2.7.11.1"/>
    </reaction>
</comment>
<dbReference type="InterPro" id="IPR000719">
    <property type="entry name" value="Prot_kinase_dom"/>
</dbReference>
<dbReference type="EMBL" id="CP069106">
    <property type="protein sequence ID" value="QSS56292.1"/>
    <property type="molecule type" value="Genomic_DNA"/>
</dbReference>
<evidence type="ECO:0000256" key="3">
    <source>
        <dbReference type="ARBA" id="ARBA00022679"/>
    </source>
</evidence>
<evidence type="ECO:0000256" key="2">
    <source>
        <dbReference type="ARBA" id="ARBA00022527"/>
    </source>
</evidence>
<evidence type="ECO:0000313" key="11">
    <source>
        <dbReference type="Proteomes" id="UP000663419"/>
    </source>
</evidence>
<keyword evidence="3" id="KW-0808">Transferase</keyword>
<evidence type="ECO:0000256" key="6">
    <source>
        <dbReference type="ARBA" id="ARBA00022840"/>
    </source>
</evidence>
<accession>A0A8A1LVX9</accession>
<dbReference type="Pfam" id="PF00069">
    <property type="entry name" value="Pkinase"/>
    <property type="match status" value="2"/>
</dbReference>
<organism evidence="10 11">
    <name type="scientific">Ajellomyces capsulatus (strain H88)</name>
    <name type="common">Darling's disease fungus</name>
    <name type="synonym">Histoplasma capsulatum</name>
    <dbReference type="NCBI Taxonomy" id="544711"/>
    <lineage>
        <taxon>Eukaryota</taxon>
        <taxon>Fungi</taxon>
        <taxon>Dikarya</taxon>
        <taxon>Ascomycota</taxon>
        <taxon>Pezizomycotina</taxon>
        <taxon>Eurotiomycetes</taxon>
        <taxon>Eurotiomycetidae</taxon>
        <taxon>Onygenales</taxon>
        <taxon>Ajellomycetaceae</taxon>
        <taxon>Histoplasma</taxon>
    </lineage>
</organism>